<gene>
    <name evidence="3" type="ORF">JCM14108_1787</name>
</gene>
<dbReference type="Gene3D" id="1.10.10.2840">
    <property type="entry name" value="PucR C-terminal helix-turn-helix domain"/>
    <property type="match status" value="1"/>
</dbReference>
<dbReference type="STRING" id="1423743.FD41_GL000053"/>
<dbReference type="RefSeq" id="WP_035179774.1">
    <property type="nucleotide sequence ID" value="NZ_AZFY01000073.1"/>
</dbReference>
<dbReference type="InterPro" id="IPR025736">
    <property type="entry name" value="PucR_C-HTH_dom"/>
</dbReference>
<dbReference type="AlphaFoldDB" id="X0QDV3"/>
<organism evidence="3 4">
    <name type="scientific">Lentilactobacillus farraginis DSM 18382 = JCM 14108</name>
    <dbReference type="NCBI Taxonomy" id="1423743"/>
    <lineage>
        <taxon>Bacteria</taxon>
        <taxon>Bacillati</taxon>
        <taxon>Bacillota</taxon>
        <taxon>Bacilli</taxon>
        <taxon>Lactobacillales</taxon>
        <taxon>Lactobacillaceae</taxon>
        <taxon>Lentilactobacillus</taxon>
    </lineage>
</organism>
<dbReference type="Pfam" id="PF13556">
    <property type="entry name" value="HTH_30"/>
    <property type="match status" value="1"/>
</dbReference>
<dbReference type="PANTHER" id="PTHR33744:SF1">
    <property type="entry name" value="DNA-BINDING TRANSCRIPTIONAL ACTIVATOR ADER"/>
    <property type="match status" value="1"/>
</dbReference>
<dbReference type="InterPro" id="IPR051448">
    <property type="entry name" value="CdaR-like_regulators"/>
</dbReference>
<protein>
    <recommendedName>
        <fullName evidence="5">Purine catabolism regulatory protein</fullName>
    </recommendedName>
</protein>
<feature type="domain" description="PucR C-terminal helix-turn-helix" evidence="2">
    <location>
        <begin position="481"/>
        <end position="537"/>
    </location>
</feature>
<evidence type="ECO:0000313" key="4">
    <source>
        <dbReference type="Proteomes" id="UP000019488"/>
    </source>
</evidence>
<comment type="caution">
    <text evidence="3">The sequence shown here is derived from an EMBL/GenBank/DDBJ whole genome shotgun (WGS) entry which is preliminary data.</text>
</comment>
<proteinExistence type="predicted"/>
<dbReference type="InterPro" id="IPR042070">
    <property type="entry name" value="PucR_C-HTH_sf"/>
</dbReference>
<evidence type="ECO:0000259" key="2">
    <source>
        <dbReference type="Pfam" id="PF13556"/>
    </source>
</evidence>
<reference evidence="3" key="1">
    <citation type="journal article" date="2014" name="Genome Announc.">
        <title>Draft Genome Sequences of Two Lactobacillus Strains, L. farraginis JCM 14108T and L. composti JCM 14202T, Isolated from Compost of Distilled Shochu Residue.</title>
        <authorList>
            <person name="Yuki M."/>
            <person name="Oshima K."/>
            <person name="Suda W."/>
            <person name="Kitahara M."/>
            <person name="Kitamura K."/>
            <person name="Iida T."/>
            <person name="Hattori M."/>
            <person name="Ohkuma M."/>
        </authorList>
    </citation>
    <scope>NUCLEOTIDE SEQUENCE [LARGE SCALE GENOMIC DNA]</scope>
    <source>
        <strain evidence="3">JCM 14108</strain>
    </source>
</reference>
<dbReference type="InterPro" id="IPR012914">
    <property type="entry name" value="PucR_dom"/>
</dbReference>
<accession>X0QDV3</accession>
<dbReference type="OrthoDB" id="142218at2"/>
<dbReference type="eggNOG" id="COG2508">
    <property type="taxonomic scope" value="Bacteria"/>
</dbReference>
<sequence length="548" mass="63131">MTMLKELLELPRFSDLEIVSTHKDLNRQVESVEITETPDIADYIPKYAIILTTAMAFDGKQEMLKPFIRSLLTKDVAALGIKVGRFIDEIDPEIIKYASEVNLPIIKIPSTQPLGRLLYQMLSYVWDSKTEQLSYALDIQKRFSNLLMNDVTISRFIAELGNIINAPAILLSPWHKVISHSNYFSGSDHPASFYAEQLSENDFNKINKEKTAFLINNLKGEKVQMIGYPVKVGSYFPFHLIILKPEQIPYPISEFAIEQAVLVLTFMLYKNHKVQEFFDILKSDFLEQLVKSKTDQSNDNRNWIDLGRNYGLIKSNYYQVALAYCMPNKRSKAQIIYRKEEAEIAKLWLQEQLPIKIKDVAIFKVKNSNETAILFQSDEPNIKDILQDISQSLKDELGINLTFAFGNPYKSIENISSSFIEAKSTLDEAKQLYDPDIVNHYHPKGLVGLFEDTNEESIHYFCEKILKDLAYPEEASVKDLKKTLKVYLDYNCEITKTANALYLHRNTIKYRIKQCEKILGLSVKNPQNSLNLRLALELSEFEDEQIVQ</sequence>
<name>X0QDV3_9LACO</name>
<feature type="domain" description="Purine catabolism PurC-like" evidence="1">
    <location>
        <begin position="6"/>
        <end position="123"/>
    </location>
</feature>
<dbReference type="EMBL" id="BAKI01000017">
    <property type="protein sequence ID" value="GAF36800.1"/>
    <property type="molecule type" value="Genomic_DNA"/>
</dbReference>
<evidence type="ECO:0000259" key="1">
    <source>
        <dbReference type="Pfam" id="PF07905"/>
    </source>
</evidence>
<dbReference type="PANTHER" id="PTHR33744">
    <property type="entry name" value="CARBOHYDRATE DIACID REGULATOR"/>
    <property type="match status" value="1"/>
</dbReference>
<evidence type="ECO:0000313" key="3">
    <source>
        <dbReference type="EMBL" id="GAF36800.1"/>
    </source>
</evidence>
<evidence type="ECO:0008006" key="5">
    <source>
        <dbReference type="Google" id="ProtNLM"/>
    </source>
</evidence>
<dbReference type="Pfam" id="PF07905">
    <property type="entry name" value="PucR"/>
    <property type="match status" value="1"/>
</dbReference>
<dbReference type="Proteomes" id="UP000019488">
    <property type="component" value="Unassembled WGS sequence"/>
</dbReference>